<feature type="region of interest" description="Disordered" evidence="1">
    <location>
        <begin position="20"/>
        <end position="78"/>
    </location>
</feature>
<accession>A0A1M7LGT6</accession>
<dbReference type="RefSeq" id="WP_072951915.1">
    <property type="nucleotide sequence ID" value="NZ_FRCT01000013.1"/>
</dbReference>
<name>A0A1M7LGT6_RUMFL</name>
<evidence type="ECO:0000313" key="2">
    <source>
        <dbReference type="EMBL" id="SHM77348.1"/>
    </source>
</evidence>
<evidence type="ECO:0000313" key="3">
    <source>
        <dbReference type="Proteomes" id="UP000184394"/>
    </source>
</evidence>
<organism evidence="2 3">
    <name type="scientific">Ruminococcus flavefaciens</name>
    <dbReference type="NCBI Taxonomy" id="1265"/>
    <lineage>
        <taxon>Bacteria</taxon>
        <taxon>Bacillati</taxon>
        <taxon>Bacillota</taxon>
        <taxon>Clostridia</taxon>
        <taxon>Eubacteriales</taxon>
        <taxon>Oscillospiraceae</taxon>
        <taxon>Ruminococcus</taxon>
    </lineage>
</organism>
<dbReference type="PROSITE" id="PS51257">
    <property type="entry name" value="PROKAR_LIPOPROTEIN"/>
    <property type="match status" value="1"/>
</dbReference>
<dbReference type="EMBL" id="FRCT01000013">
    <property type="protein sequence ID" value="SHM77348.1"/>
    <property type="molecule type" value="Genomic_DNA"/>
</dbReference>
<proteinExistence type="predicted"/>
<sequence length="262" mass="28598">MKRIIALSCLAAVMLAGCGKTEKDGTDSKSETTTKATEAVTTEAPEEETTEALTTAAETSAEAATAPETTKEPDGMVSAGGRMDMYPAIYQGVIKSKFDETVNRNEGNASIEYAFRDLDADGIPELLLKYGTCEADYQIHIYTLDDEAGAKDLGLYGGGHTSFAYDENTGDFVIVWGHMGAASIIYYKWENGTLKSNGSYDFNLDEEITSYDQVLEEKGIRYIDHVYVSSFGMGDDAMTKTYVYHANGESEEYDGLNLDYMG</sequence>
<dbReference type="Proteomes" id="UP000184394">
    <property type="component" value="Unassembled WGS sequence"/>
</dbReference>
<gene>
    <name evidence="2" type="ORF">SAMN04487860_11367</name>
</gene>
<reference evidence="2 3" key="1">
    <citation type="submission" date="2016-11" db="EMBL/GenBank/DDBJ databases">
        <authorList>
            <person name="Jaros S."/>
            <person name="Januszkiewicz K."/>
            <person name="Wedrychowicz H."/>
        </authorList>
    </citation>
    <scope>NUCLEOTIDE SEQUENCE [LARGE SCALE GENOMIC DNA]</scope>
    <source>
        <strain evidence="2 3">Y1</strain>
    </source>
</reference>
<feature type="compositionally biased region" description="Basic and acidic residues" evidence="1">
    <location>
        <begin position="20"/>
        <end position="32"/>
    </location>
</feature>
<dbReference type="AlphaFoldDB" id="A0A1M7LGT6"/>
<feature type="compositionally biased region" description="Low complexity" evidence="1">
    <location>
        <begin position="51"/>
        <end position="68"/>
    </location>
</feature>
<feature type="compositionally biased region" description="Low complexity" evidence="1">
    <location>
        <begin position="33"/>
        <end position="43"/>
    </location>
</feature>
<protein>
    <submittedName>
        <fullName evidence="2">Uncharacterized protein</fullName>
    </submittedName>
</protein>
<dbReference type="OrthoDB" id="1817824at2"/>
<evidence type="ECO:0000256" key="1">
    <source>
        <dbReference type="SAM" id="MobiDB-lite"/>
    </source>
</evidence>